<dbReference type="Gene3D" id="2.60.40.1120">
    <property type="entry name" value="Carboxypeptidase-like, regulatory domain"/>
    <property type="match status" value="1"/>
</dbReference>
<keyword evidence="3" id="KW-1185">Reference proteome</keyword>
<protein>
    <recommendedName>
        <fullName evidence="1">DUF3823 domain-containing protein</fullName>
    </recommendedName>
</protein>
<sequence>MKQHLINSCMALLLGSAAFTGCKKDNYAAPDASIQGRLTDIKTNEAVPVQTFNGAVIRYYQVGYSSSNPNPINTAVHPDGSYANNLLFTGKYRIVAEGPFYYRDTLVVDIAANTQKNIPVTPFLKVTAITGNVTNNSVTVKYSVKHNGNTQKIARLVAVIGTTEGIDVNSYTLNDIQDVQNIPDATVEATIYEKTFTGLKSGSVYYIRAAARIGGQDNPAGYYNYTPVIKITTPK</sequence>
<feature type="domain" description="DUF3823" evidence="1">
    <location>
        <begin position="33"/>
        <end position="121"/>
    </location>
</feature>
<reference evidence="3" key="1">
    <citation type="submission" date="2017-02" db="EMBL/GenBank/DDBJ databases">
        <authorList>
            <person name="Varghese N."/>
            <person name="Submissions S."/>
        </authorList>
    </citation>
    <scope>NUCLEOTIDE SEQUENCE [LARGE SCALE GENOMIC DNA]</scope>
    <source>
        <strain evidence="3">DSM 22224</strain>
    </source>
</reference>
<dbReference type="Proteomes" id="UP000190367">
    <property type="component" value="Unassembled WGS sequence"/>
</dbReference>
<dbReference type="Pfam" id="PF12866">
    <property type="entry name" value="DUF3823"/>
    <property type="match status" value="1"/>
</dbReference>
<dbReference type="STRING" id="634771.SAMN04488128_10947"/>
<gene>
    <name evidence="2" type="ORF">SAMN04488128_10947</name>
</gene>
<evidence type="ECO:0000259" key="1">
    <source>
        <dbReference type="Pfam" id="PF12866"/>
    </source>
</evidence>
<dbReference type="AlphaFoldDB" id="A0A1T4U564"/>
<dbReference type="InterPro" id="IPR024278">
    <property type="entry name" value="DUF3823_N"/>
</dbReference>
<proteinExistence type="predicted"/>
<accession>A0A1T4U564</accession>
<name>A0A1T4U564_9BACT</name>
<organism evidence="2 3">
    <name type="scientific">Chitinophaga eiseniae</name>
    <dbReference type="NCBI Taxonomy" id="634771"/>
    <lineage>
        <taxon>Bacteria</taxon>
        <taxon>Pseudomonadati</taxon>
        <taxon>Bacteroidota</taxon>
        <taxon>Chitinophagia</taxon>
        <taxon>Chitinophagales</taxon>
        <taxon>Chitinophagaceae</taxon>
        <taxon>Chitinophaga</taxon>
    </lineage>
</organism>
<dbReference type="Gene3D" id="2.60.40.2060">
    <property type="match status" value="1"/>
</dbReference>
<dbReference type="EMBL" id="FUWZ01000009">
    <property type="protein sequence ID" value="SKA47796.1"/>
    <property type="molecule type" value="Genomic_DNA"/>
</dbReference>
<evidence type="ECO:0000313" key="2">
    <source>
        <dbReference type="EMBL" id="SKA47796.1"/>
    </source>
</evidence>
<evidence type="ECO:0000313" key="3">
    <source>
        <dbReference type="Proteomes" id="UP000190367"/>
    </source>
</evidence>
<dbReference type="RefSeq" id="WP_078673280.1">
    <property type="nucleotide sequence ID" value="NZ_FUWZ01000009.1"/>
</dbReference>
<dbReference type="PROSITE" id="PS51257">
    <property type="entry name" value="PROKAR_LIPOPROTEIN"/>
    <property type="match status" value="1"/>
</dbReference>
<dbReference type="OrthoDB" id="642123at2"/>